<evidence type="ECO:0000313" key="1">
    <source>
        <dbReference type="EMBL" id="CAM9476457.1"/>
    </source>
</evidence>
<dbReference type="Proteomes" id="UP001162501">
    <property type="component" value="Chromosome 11"/>
</dbReference>
<reference evidence="1" key="1">
    <citation type="submission" date="2023-05" db="EMBL/GenBank/DDBJ databases">
        <authorList>
            <consortium name="ELIXIR-Norway"/>
        </authorList>
    </citation>
    <scope>NUCLEOTIDE SEQUENCE</scope>
</reference>
<protein>
    <submittedName>
        <fullName evidence="1">Uncharacterized protein</fullName>
    </submittedName>
</protein>
<proteinExistence type="predicted"/>
<organism evidence="1 2">
    <name type="scientific">Rangifer tarandus platyrhynchus</name>
    <name type="common">Svalbard reindeer</name>
    <dbReference type="NCBI Taxonomy" id="3082113"/>
    <lineage>
        <taxon>Eukaryota</taxon>
        <taxon>Metazoa</taxon>
        <taxon>Chordata</taxon>
        <taxon>Craniata</taxon>
        <taxon>Vertebrata</taxon>
        <taxon>Euteleostomi</taxon>
        <taxon>Mammalia</taxon>
        <taxon>Eutheria</taxon>
        <taxon>Laurasiatheria</taxon>
        <taxon>Artiodactyla</taxon>
        <taxon>Ruminantia</taxon>
        <taxon>Pecora</taxon>
        <taxon>Cervidae</taxon>
        <taxon>Odocoileinae</taxon>
        <taxon>Rangifer</taxon>
    </lineage>
</organism>
<dbReference type="EMBL" id="OX596095">
    <property type="protein sequence ID" value="CAM9476457.1"/>
    <property type="molecule type" value="Genomic_DNA"/>
</dbReference>
<accession>A0AC59Y8V3</accession>
<feature type="non-terminal residue" evidence="1">
    <location>
        <position position="1"/>
    </location>
</feature>
<reference evidence="1" key="2">
    <citation type="submission" date="2025-03" db="EMBL/GenBank/DDBJ databases">
        <authorList>
            <consortium name="ELIXIR-Norway"/>
            <consortium name="Elixir Norway"/>
        </authorList>
    </citation>
    <scope>NUCLEOTIDE SEQUENCE</scope>
</reference>
<gene>
    <name evidence="1" type="ORF">MRATA1EN22A_LOCUS3044</name>
</gene>
<name>A0AC59Y8V3_RANTA</name>
<sequence>QDLNTRELAAPALSSRPPALVTLSLCVPPLLVFCSTGTLYGESLWKTLEPMPRCAAPPLGLS</sequence>
<evidence type="ECO:0000313" key="2">
    <source>
        <dbReference type="Proteomes" id="UP001162501"/>
    </source>
</evidence>